<feature type="binding site" evidence="10">
    <location>
        <position position="51"/>
    </location>
    <ligand>
        <name>[4Fe-4S] cluster</name>
        <dbReference type="ChEBI" id="CHEBI:49883"/>
        <label>1</label>
    </ligand>
</feature>
<dbReference type="GO" id="GO:0009055">
    <property type="term" value="F:electron transfer activity"/>
    <property type="evidence" value="ECO:0007669"/>
    <property type="project" value="InterPro"/>
</dbReference>
<dbReference type="InterPro" id="IPR017900">
    <property type="entry name" value="4Fe4S_Fe_S_CS"/>
</dbReference>
<keyword evidence="1 10" id="KW-0813">Transport</keyword>
<dbReference type="HAMAP" id="MF_00463">
    <property type="entry name" value="RsxB_RnfB"/>
    <property type="match status" value="1"/>
</dbReference>
<dbReference type="GO" id="GO:0051539">
    <property type="term" value="F:4 iron, 4 sulfur cluster binding"/>
    <property type="evidence" value="ECO:0007669"/>
    <property type="project" value="UniProtKB-UniRule"/>
</dbReference>
<keyword evidence="8 10" id="KW-0411">Iron-sulfur</keyword>
<keyword evidence="6 10" id="KW-0249">Electron transport</keyword>
<keyword evidence="2 10" id="KW-0004">4Fe-4S</keyword>
<feature type="domain" description="4Fe-4S ferredoxin-type" evidence="11">
    <location>
        <begin position="162"/>
        <end position="191"/>
    </location>
</feature>
<dbReference type="PROSITE" id="PS51379">
    <property type="entry name" value="4FE4S_FER_2"/>
    <property type="match status" value="1"/>
</dbReference>
<gene>
    <name evidence="10 13" type="primary">rnfB</name>
    <name evidence="13" type="ORF">DSCW_56850</name>
</gene>
<feature type="binding site" evidence="10">
    <location>
        <position position="142"/>
    </location>
    <ligand>
        <name>[4Fe-4S] cluster</name>
        <dbReference type="ChEBI" id="CHEBI:49883"/>
        <label>2</label>
    </ligand>
</feature>
<comment type="cofactor">
    <cofactor evidence="10">
        <name>[4Fe-4S] cluster</name>
        <dbReference type="ChEBI" id="CHEBI:49883"/>
    </cofactor>
    <text evidence="10">Binds 3 [4Fe-4S] clusters.</text>
</comment>
<sequence>MSWVIVGLAAGTMLIMALVLSFILGWANQAFHVEVDPRVDAAIDVLPGANCGGCGYVGCGEYAEAIVLDNAPINKCTVGGESCMMALADVMGVDAEASYPWRPVVHCGARTDDRLGRTEYHGEQRCGPANLVTDIQGCIYGCLGFGDCTRACNFDAIHVVDGLARVDYEKCVGCGACAKACPRNIITMAPFKSEQMLVVECSNLDAGKDVKSVCKVGCVGCKACERASGMFSVVNNLSTIDYEDYTVDNVKTGLQALKKCPRNRLVFVGKPTDTDILAVADEELPEVIMPDFKTTVDDTEWRG</sequence>
<keyword evidence="7 10" id="KW-0408">Iron</keyword>
<keyword evidence="3 10" id="KW-0479">Metal-binding</keyword>
<dbReference type="Proteomes" id="UP000427769">
    <property type="component" value="Chromosome"/>
</dbReference>
<comment type="subcellular location">
    <subcellularLocation>
        <location evidence="10">Cell membrane</location>
    </subcellularLocation>
</comment>
<dbReference type="Gene3D" id="1.10.15.40">
    <property type="entry name" value="Electron transport complex subunit B, putative Fe-S cluster"/>
    <property type="match status" value="1"/>
</dbReference>
<dbReference type="EMBL" id="AP021875">
    <property type="protein sequence ID" value="BBO78268.1"/>
    <property type="molecule type" value="Genomic_DNA"/>
</dbReference>
<keyword evidence="10" id="KW-1003">Cell membrane</keyword>
<dbReference type="InterPro" id="IPR050395">
    <property type="entry name" value="4Fe4S_Ferredoxin_RnfB"/>
</dbReference>
<keyword evidence="14" id="KW-1185">Reference proteome</keyword>
<feature type="binding site" evidence="10">
    <location>
        <position position="171"/>
    </location>
    <ligand>
        <name>[4Fe-4S] cluster</name>
        <dbReference type="ChEBI" id="CHEBI:49883"/>
        <label>3</label>
    </ligand>
</feature>
<feature type="binding site" evidence="10">
    <location>
        <position position="138"/>
    </location>
    <ligand>
        <name>[4Fe-4S] cluster</name>
        <dbReference type="ChEBI" id="CHEBI:49883"/>
        <label>2</label>
    </ligand>
</feature>
<feature type="binding site" evidence="10">
    <location>
        <position position="76"/>
    </location>
    <ligand>
        <name>[4Fe-4S] cluster</name>
        <dbReference type="ChEBI" id="CHEBI:49883"/>
        <label>1</label>
    </ligand>
</feature>
<organism evidence="13 14">
    <name type="scientific">Desulfosarcina widdelii</name>
    <dbReference type="NCBI Taxonomy" id="947919"/>
    <lineage>
        <taxon>Bacteria</taxon>
        <taxon>Pseudomonadati</taxon>
        <taxon>Thermodesulfobacteriota</taxon>
        <taxon>Desulfobacteria</taxon>
        <taxon>Desulfobacterales</taxon>
        <taxon>Desulfosarcinaceae</taxon>
        <taxon>Desulfosarcina</taxon>
    </lineage>
</organism>
<feature type="binding site" evidence="10">
    <location>
        <position position="148"/>
    </location>
    <ligand>
        <name>[4Fe-4S] cluster</name>
        <dbReference type="ChEBI" id="CHEBI:49883"/>
        <label>2</label>
    </ligand>
</feature>
<dbReference type="KEGG" id="dwd:DSCW_56850"/>
<evidence type="ECO:0000256" key="1">
    <source>
        <dbReference type="ARBA" id="ARBA00022448"/>
    </source>
</evidence>
<feature type="binding site" evidence="10">
    <location>
        <position position="54"/>
    </location>
    <ligand>
        <name>[4Fe-4S] cluster</name>
        <dbReference type="ChEBI" id="CHEBI:49883"/>
        <label>1</label>
    </ligand>
</feature>
<proteinExistence type="inferred from homology"/>
<dbReference type="GO" id="GO:0046872">
    <property type="term" value="F:metal ion binding"/>
    <property type="evidence" value="ECO:0007669"/>
    <property type="project" value="UniProtKB-KW"/>
</dbReference>
<reference evidence="13 14" key="1">
    <citation type="submission" date="2019-11" db="EMBL/GenBank/DDBJ databases">
        <title>Comparative genomics of hydrocarbon-degrading Desulfosarcina strains.</title>
        <authorList>
            <person name="Watanabe M."/>
            <person name="Kojima H."/>
            <person name="Fukui M."/>
        </authorList>
    </citation>
    <scope>NUCLEOTIDE SEQUENCE [LARGE SCALE GENOMIC DNA]</scope>
    <source>
        <strain evidence="13 14">PP31</strain>
    </source>
</reference>
<protein>
    <recommendedName>
        <fullName evidence="10">Ion-translocating oxidoreductase complex subunit B</fullName>
        <ecNumber evidence="10">7.-.-.-</ecNumber>
    </recommendedName>
    <alternativeName>
        <fullName evidence="10">Rnf electron transport complex subunit B</fullName>
    </alternativeName>
</protein>
<dbReference type="OrthoDB" id="9789936at2"/>
<accession>A0A5K7ZB00</accession>
<dbReference type="RefSeq" id="WP_155306922.1">
    <property type="nucleotide sequence ID" value="NZ_AP021875.1"/>
</dbReference>
<dbReference type="NCBIfam" id="TIGR01944">
    <property type="entry name" value="rnfB"/>
    <property type="match status" value="1"/>
</dbReference>
<keyword evidence="4 10" id="KW-0677">Repeat</keyword>
<feature type="binding site" evidence="10">
    <location>
        <position position="181"/>
    </location>
    <ligand>
        <name>[4Fe-4S] cluster</name>
        <dbReference type="ChEBI" id="CHEBI:49883"/>
        <label>2</label>
    </ligand>
</feature>
<evidence type="ECO:0000256" key="7">
    <source>
        <dbReference type="ARBA" id="ARBA00023004"/>
    </source>
</evidence>
<evidence type="ECO:0000256" key="9">
    <source>
        <dbReference type="ARBA" id="ARBA00023136"/>
    </source>
</evidence>
<name>A0A5K7ZB00_9BACT</name>
<evidence type="ECO:0000256" key="5">
    <source>
        <dbReference type="ARBA" id="ARBA00022967"/>
    </source>
</evidence>
<keyword evidence="5 10" id="KW-1278">Translocase</keyword>
<feature type="binding site" evidence="10">
    <location>
        <position position="177"/>
    </location>
    <ligand>
        <name>[4Fe-4S] cluster</name>
        <dbReference type="ChEBI" id="CHEBI:49883"/>
        <label>3</label>
    </ligand>
</feature>
<feature type="domain" description="4Fe-4S" evidence="12">
    <location>
        <begin position="34"/>
        <end position="93"/>
    </location>
</feature>
<feature type="binding site" evidence="10">
    <location>
        <position position="59"/>
    </location>
    <ligand>
        <name>[4Fe-4S] cluster</name>
        <dbReference type="ChEBI" id="CHEBI:49883"/>
        <label>1</label>
    </ligand>
</feature>
<dbReference type="Gene3D" id="3.30.70.20">
    <property type="match status" value="1"/>
</dbReference>
<dbReference type="Pfam" id="PF04060">
    <property type="entry name" value="FeS"/>
    <property type="match status" value="1"/>
</dbReference>
<dbReference type="PANTHER" id="PTHR43560:SF1">
    <property type="entry name" value="ION-TRANSLOCATING OXIDOREDUCTASE COMPLEX SUBUNIT B"/>
    <property type="match status" value="1"/>
</dbReference>
<evidence type="ECO:0000256" key="10">
    <source>
        <dbReference type="HAMAP-Rule" id="MF_00463"/>
    </source>
</evidence>
<dbReference type="EC" id="7.-.-.-" evidence="10"/>
<evidence type="ECO:0000313" key="14">
    <source>
        <dbReference type="Proteomes" id="UP000427769"/>
    </source>
</evidence>
<evidence type="ECO:0000259" key="11">
    <source>
        <dbReference type="PROSITE" id="PS51379"/>
    </source>
</evidence>
<evidence type="ECO:0000313" key="13">
    <source>
        <dbReference type="EMBL" id="BBO78268.1"/>
    </source>
</evidence>
<feature type="binding site" evidence="10">
    <location>
        <position position="174"/>
    </location>
    <ligand>
        <name>[4Fe-4S] cluster</name>
        <dbReference type="ChEBI" id="CHEBI:49883"/>
        <label>3</label>
    </ligand>
</feature>
<dbReference type="InterPro" id="IPR010207">
    <property type="entry name" value="Elect_transpt_cplx_RnfB/RsxB"/>
</dbReference>
<comment type="function">
    <text evidence="10">Part of a membrane-bound complex that couples electron transfer with translocation of ions across the membrane.</text>
</comment>
<evidence type="ECO:0000256" key="3">
    <source>
        <dbReference type="ARBA" id="ARBA00022723"/>
    </source>
</evidence>
<feature type="binding site" evidence="10">
    <location>
        <position position="152"/>
    </location>
    <ligand>
        <name>[4Fe-4S] cluster</name>
        <dbReference type="ChEBI" id="CHEBI:49883"/>
        <label>3</label>
    </ligand>
</feature>
<dbReference type="Pfam" id="PF00037">
    <property type="entry name" value="Fer4"/>
    <property type="match status" value="1"/>
</dbReference>
<comment type="similarity">
    <text evidence="10">Belongs to the 4Fe4S bacterial-type ferredoxin family. RnfB subfamily.</text>
</comment>
<dbReference type="SUPFAM" id="SSF54862">
    <property type="entry name" value="4Fe-4S ferredoxins"/>
    <property type="match status" value="1"/>
</dbReference>
<dbReference type="PANTHER" id="PTHR43560">
    <property type="entry name" value="ION-TRANSLOCATING OXIDOREDUCTASE COMPLEX SUBUNIT B"/>
    <property type="match status" value="1"/>
</dbReference>
<dbReference type="PROSITE" id="PS00198">
    <property type="entry name" value="4FE4S_FER_1"/>
    <property type="match status" value="1"/>
</dbReference>
<dbReference type="PROSITE" id="PS51656">
    <property type="entry name" value="4FE4S"/>
    <property type="match status" value="1"/>
</dbReference>
<comment type="subunit">
    <text evidence="10">The complex is composed of six subunits: RnfA, RnfB, RnfC, RnfD, RnfE and RnfG.</text>
</comment>
<dbReference type="GO" id="GO:0005886">
    <property type="term" value="C:plasma membrane"/>
    <property type="evidence" value="ECO:0007669"/>
    <property type="project" value="UniProtKB-SubCell"/>
</dbReference>
<comment type="caution">
    <text evidence="10">Lacks conserved residue(s) required for the propagation of feature annotation.</text>
</comment>
<evidence type="ECO:0000256" key="4">
    <source>
        <dbReference type="ARBA" id="ARBA00022737"/>
    </source>
</evidence>
<keyword evidence="9 10" id="KW-0472">Membrane</keyword>
<evidence type="ECO:0000259" key="12">
    <source>
        <dbReference type="PROSITE" id="PS51656"/>
    </source>
</evidence>
<dbReference type="InterPro" id="IPR007202">
    <property type="entry name" value="4Fe-4S_dom"/>
</dbReference>
<dbReference type="AlphaFoldDB" id="A0A5K7ZB00"/>
<evidence type="ECO:0000256" key="2">
    <source>
        <dbReference type="ARBA" id="ARBA00022485"/>
    </source>
</evidence>
<feature type="region of interest" description="Hydrophobic" evidence="10">
    <location>
        <begin position="1"/>
        <end position="28"/>
    </location>
</feature>
<evidence type="ECO:0000256" key="6">
    <source>
        <dbReference type="ARBA" id="ARBA00022982"/>
    </source>
</evidence>
<evidence type="ECO:0000256" key="8">
    <source>
        <dbReference type="ARBA" id="ARBA00023014"/>
    </source>
</evidence>
<dbReference type="GO" id="GO:0022900">
    <property type="term" value="P:electron transport chain"/>
    <property type="evidence" value="ECO:0007669"/>
    <property type="project" value="UniProtKB-UniRule"/>
</dbReference>
<dbReference type="InterPro" id="IPR017896">
    <property type="entry name" value="4Fe4S_Fe-S-bd"/>
</dbReference>